<evidence type="ECO:0000313" key="4">
    <source>
        <dbReference type="EMBL" id="GAA5122415.1"/>
    </source>
</evidence>
<organism evidence="4 5">
    <name type="scientific">Pseudonocardia adelaidensis</name>
    <dbReference type="NCBI Taxonomy" id="648754"/>
    <lineage>
        <taxon>Bacteria</taxon>
        <taxon>Bacillati</taxon>
        <taxon>Actinomycetota</taxon>
        <taxon>Actinomycetes</taxon>
        <taxon>Pseudonocardiales</taxon>
        <taxon>Pseudonocardiaceae</taxon>
        <taxon>Pseudonocardia</taxon>
    </lineage>
</organism>
<dbReference type="EMBL" id="BAABJO010000010">
    <property type="protein sequence ID" value="GAA5122415.1"/>
    <property type="molecule type" value="Genomic_DNA"/>
</dbReference>
<feature type="signal peptide" evidence="2">
    <location>
        <begin position="1"/>
        <end position="22"/>
    </location>
</feature>
<gene>
    <name evidence="4" type="ORF">GCM10023320_32710</name>
</gene>
<keyword evidence="2" id="KW-0732">Signal</keyword>
<protein>
    <recommendedName>
        <fullName evidence="3">GerMN domain-containing protein</fullName>
    </recommendedName>
</protein>
<evidence type="ECO:0000256" key="2">
    <source>
        <dbReference type="SAM" id="SignalP"/>
    </source>
</evidence>
<name>A0ABP9NJ23_9PSEU</name>
<accession>A0ABP9NJ23</accession>
<feature type="compositionally biased region" description="Basic and acidic residues" evidence="1">
    <location>
        <begin position="275"/>
        <end position="301"/>
    </location>
</feature>
<dbReference type="Proteomes" id="UP001500804">
    <property type="component" value="Unassembled WGS sequence"/>
</dbReference>
<feature type="domain" description="GerMN" evidence="3">
    <location>
        <begin position="96"/>
        <end position="186"/>
    </location>
</feature>
<reference evidence="5" key="1">
    <citation type="journal article" date="2019" name="Int. J. Syst. Evol. Microbiol.">
        <title>The Global Catalogue of Microorganisms (GCM) 10K type strain sequencing project: providing services to taxonomists for standard genome sequencing and annotation.</title>
        <authorList>
            <consortium name="The Broad Institute Genomics Platform"/>
            <consortium name="The Broad Institute Genome Sequencing Center for Infectious Disease"/>
            <person name="Wu L."/>
            <person name="Ma J."/>
        </authorList>
    </citation>
    <scope>NUCLEOTIDE SEQUENCE [LARGE SCALE GENOMIC DNA]</scope>
    <source>
        <strain evidence="5">JCM 18302</strain>
    </source>
</reference>
<feature type="compositionally biased region" description="Pro residues" evidence="1">
    <location>
        <begin position="44"/>
        <end position="54"/>
    </location>
</feature>
<evidence type="ECO:0000313" key="5">
    <source>
        <dbReference type="Proteomes" id="UP001500804"/>
    </source>
</evidence>
<dbReference type="InterPro" id="IPR018911">
    <property type="entry name" value="Gmad2_Ig-like_dom"/>
</dbReference>
<feature type="chain" id="PRO_5045865599" description="GerMN domain-containing protein" evidence="2">
    <location>
        <begin position="23"/>
        <end position="301"/>
    </location>
</feature>
<dbReference type="InterPro" id="IPR019606">
    <property type="entry name" value="GerMN"/>
</dbReference>
<evidence type="ECO:0000256" key="1">
    <source>
        <dbReference type="SAM" id="MobiDB-lite"/>
    </source>
</evidence>
<evidence type="ECO:0000259" key="3">
    <source>
        <dbReference type="SMART" id="SM00909"/>
    </source>
</evidence>
<dbReference type="PROSITE" id="PS51257">
    <property type="entry name" value="PROKAR_LIPOPROTEIN"/>
    <property type="match status" value="1"/>
</dbReference>
<sequence>MARRPGWVPVLLVLLVSGCGGSAPERVVPSAGAPAADPTAATPAPAPAPPPTVAPAPTAEPDRGERVAVPVYYVAETPAGPRLQREFHSVVTSDPASAAVREMLAAPTGTDPDYHSHWPRGTTLREPVHRDGGAIVVDLAGARSAQVGAELAELTVQQLVYTVQAAMGSTDPVRIVVDGATESELWGAVNTSAPVPRGDPYAVRSLVQIDSPADGARVGRAVEVRGESAVFEATVLWEVLRDGALVEKGFTSTAEGQRFSPFTFTVTLEPGEYTVRIREDDPSDGEGRPPLSDDKRFRVSA</sequence>
<dbReference type="SMART" id="SM00909">
    <property type="entry name" value="Germane"/>
    <property type="match status" value="1"/>
</dbReference>
<feature type="compositionally biased region" description="Low complexity" evidence="1">
    <location>
        <begin position="29"/>
        <end position="43"/>
    </location>
</feature>
<feature type="region of interest" description="Disordered" evidence="1">
    <location>
        <begin position="273"/>
        <end position="301"/>
    </location>
</feature>
<feature type="region of interest" description="Disordered" evidence="1">
    <location>
        <begin position="28"/>
        <end position="63"/>
    </location>
</feature>
<dbReference type="Pfam" id="PF10646">
    <property type="entry name" value="Germane"/>
    <property type="match status" value="1"/>
</dbReference>
<dbReference type="RefSeq" id="WP_345605928.1">
    <property type="nucleotide sequence ID" value="NZ_BAABJO010000010.1"/>
</dbReference>
<keyword evidence="5" id="KW-1185">Reference proteome</keyword>
<comment type="caution">
    <text evidence="4">The sequence shown here is derived from an EMBL/GenBank/DDBJ whole genome shotgun (WGS) entry which is preliminary data.</text>
</comment>
<proteinExistence type="predicted"/>
<dbReference type="Pfam" id="PF10648">
    <property type="entry name" value="Gmad2"/>
    <property type="match status" value="1"/>
</dbReference>